<feature type="domain" description="Methyltransferase small" evidence="7">
    <location>
        <begin position="240"/>
        <end position="336"/>
    </location>
</feature>
<dbReference type="Gene3D" id="3.40.50.150">
    <property type="entry name" value="Vaccinia Virus protein VP39"/>
    <property type="match status" value="1"/>
</dbReference>
<reference evidence="9 10" key="1">
    <citation type="journal article" date="2024" name="BMC Genomics">
        <title>Genome assembly of redclaw crayfish (Cherax quadricarinatus) provides insights into its immune adaptation and hypoxia tolerance.</title>
        <authorList>
            <person name="Liu Z."/>
            <person name="Zheng J."/>
            <person name="Li H."/>
            <person name="Fang K."/>
            <person name="Wang S."/>
            <person name="He J."/>
            <person name="Zhou D."/>
            <person name="Weng S."/>
            <person name="Chi M."/>
            <person name="Gu Z."/>
            <person name="He J."/>
            <person name="Li F."/>
            <person name="Wang M."/>
        </authorList>
    </citation>
    <scope>NUCLEOTIDE SEQUENCE [LARGE SCALE GENOMIC DNA]</scope>
    <source>
        <strain evidence="9">ZL_2023a</strain>
    </source>
</reference>
<keyword evidence="3" id="KW-0808">Transferase</keyword>
<dbReference type="Proteomes" id="UP001445076">
    <property type="component" value="Unassembled WGS sequence"/>
</dbReference>
<dbReference type="EC" id="2.1.1.297" evidence="1"/>
<dbReference type="Pfam" id="PF17827">
    <property type="entry name" value="PrmC_N"/>
    <property type="match status" value="1"/>
</dbReference>
<gene>
    <name evidence="9" type="ORF">OTU49_010728</name>
</gene>
<proteinExistence type="predicted"/>
<feature type="signal peptide" evidence="6">
    <location>
        <begin position="1"/>
        <end position="20"/>
    </location>
</feature>
<evidence type="ECO:0000259" key="8">
    <source>
        <dbReference type="Pfam" id="PF17827"/>
    </source>
</evidence>
<feature type="chain" id="PRO_5043642935" description="peptide chain release factor N(5)-glutamine methyltransferase" evidence="6">
    <location>
        <begin position="21"/>
        <end position="426"/>
    </location>
</feature>
<accession>A0AAW0WGA5</accession>
<evidence type="ECO:0000256" key="1">
    <source>
        <dbReference type="ARBA" id="ARBA00012771"/>
    </source>
</evidence>
<dbReference type="InterPro" id="IPR004556">
    <property type="entry name" value="HemK-like"/>
</dbReference>
<evidence type="ECO:0000259" key="7">
    <source>
        <dbReference type="Pfam" id="PF05175"/>
    </source>
</evidence>
<evidence type="ECO:0000256" key="3">
    <source>
        <dbReference type="ARBA" id="ARBA00022679"/>
    </source>
</evidence>
<keyword evidence="4" id="KW-0949">S-adenosyl-L-methionine</keyword>
<evidence type="ECO:0000256" key="2">
    <source>
        <dbReference type="ARBA" id="ARBA00022603"/>
    </source>
</evidence>
<dbReference type="PANTHER" id="PTHR18895:SF74">
    <property type="entry name" value="MTRF1L RELEASE FACTOR GLUTAMINE METHYLTRANSFERASE"/>
    <property type="match status" value="1"/>
</dbReference>
<comment type="caution">
    <text evidence="9">The sequence shown here is derived from an EMBL/GenBank/DDBJ whole genome shotgun (WGS) entry which is preliminary data.</text>
</comment>
<dbReference type="PANTHER" id="PTHR18895">
    <property type="entry name" value="HEMK METHYLTRANSFERASE"/>
    <property type="match status" value="1"/>
</dbReference>
<dbReference type="GO" id="GO:0032259">
    <property type="term" value="P:methylation"/>
    <property type="evidence" value="ECO:0007669"/>
    <property type="project" value="UniProtKB-KW"/>
</dbReference>
<sequence length="426" mass="48839">MLVSQASLLLFMMPLPVCLRRFFSIIKDRRGSVYHNSCICKNNLSYYNVQDKTLNNILKNCINFYRDVPSHFEMTHFHKPSTSQNISQRHLMKNSHRLPQSYTRFSPARGMSMKHFPCALYQRLTQTGLSHRAYTTGSFTVKDTLIDWRGKLEAAQVPEADLAVEHIMSHILGVPQKELEKLTSVVLSKEILTEVDRLMTCRLARMPLQYILGEWDFHSVTLKMRPPVFIPRPETEQLVELALECLQGIHTPRVLEIGCGSGAISLSLLHSINNLQCVALDQSKHAIELTKLNASNIGVNDRLLLVEGKVTSEMMPCLPRVHFHLIVSNPPYVLRKDLLNVQPEIKIYEDMRALDGGKDGLDVIKAILIHSHRLLLDKHSVILEVDPCHRYLIPVWLEKQPSLKVKFTEVFKDFNGKDRFIKFVKS</sequence>
<dbReference type="InterPro" id="IPR029063">
    <property type="entry name" value="SAM-dependent_MTases_sf"/>
</dbReference>
<keyword evidence="2" id="KW-0489">Methyltransferase</keyword>
<dbReference type="Gene3D" id="1.10.8.10">
    <property type="entry name" value="DNA helicase RuvA subunit, C-terminal domain"/>
    <property type="match status" value="1"/>
</dbReference>
<evidence type="ECO:0000256" key="5">
    <source>
        <dbReference type="ARBA" id="ARBA00048391"/>
    </source>
</evidence>
<evidence type="ECO:0000313" key="9">
    <source>
        <dbReference type="EMBL" id="KAK8725159.1"/>
    </source>
</evidence>
<dbReference type="AlphaFoldDB" id="A0AAW0WGA5"/>
<dbReference type="GO" id="GO:0003676">
    <property type="term" value="F:nucleic acid binding"/>
    <property type="evidence" value="ECO:0007669"/>
    <property type="project" value="InterPro"/>
</dbReference>
<comment type="catalytic activity">
    <reaction evidence="5">
        <text>L-glutaminyl-[peptide chain release factor] + S-adenosyl-L-methionine = N(5)-methyl-L-glutaminyl-[peptide chain release factor] + S-adenosyl-L-homocysteine + H(+)</text>
        <dbReference type="Rhea" id="RHEA:42896"/>
        <dbReference type="Rhea" id="RHEA-COMP:10271"/>
        <dbReference type="Rhea" id="RHEA-COMP:10272"/>
        <dbReference type="ChEBI" id="CHEBI:15378"/>
        <dbReference type="ChEBI" id="CHEBI:30011"/>
        <dbReference type="ChEBI" id="CHEBI:57856"/>
        <dbReference type="ChEBI" id="CHEBI:59789"/>
        <dbReference type="ChEBI" id="CHEBI:61891"/>
        <dbReference type="EC" id="2.1.1.297"/>
    </reaction>
</comment>
<dbReference type="EMBL" id="JARKIK010000083">
    <property type="protein sequence ID" value="KAK8725159.1"/>
    <property type="molecule type" value="Genomic_DNA"/>
</dbReference>
<dbReference type="InterPro" id="IPR040758">
    <property type="entry name" value="PrmC_N"/>
</dbReference>
<organism evidence="9 10">
    <name type="scientific">Cherax quadricarinatus</name>
    <name type="common">Australian red claw crayfish</name>
    <dbReference type="NCBI Taxonomy" id="27406"/>
    <lineage>
        <taxon>Eukaryota</taxon>
        <taxon>Metazoa</taxon>
        <taxon>Ecdysozoa</taxon>
        <taxon>Arthropoda</taxon>
        <taxon>Crustacea</taxon>
        <taxon>Multicrustacea</taxon>
        <taxon>Malacostraca</taxon>
        <taxon>Eumalacostraca</taxon>
        <taxon>Eucarida</taxon>
        <taxon>Decapoda</taxon>
        <taxon>Pleocyemata</taxon>
        <taxon>Astacidea</taxon>
        <taxon>Parastacoidea</taxon>
        <taxon>Parastacidae</taxon>
        <taxon>Cherax</taxon>
    </lineage>
</organism>
<dbReference type="NCBIfam" id="TIGR00536">
    <property type="entry name" value="hemK_fam"/>
    <property type="match status" value="1"/>
</dbReference>
<evidence type="ECO:0000256" key="4">
    <source>
        <dbReference type="ARBA" id="ARBA00022691"/>
    </source>
</evidence>
<dbReference type="GO" id="GO:0102559">
    <property type="term" value="F:peptide chain release factor N(5)-glutamine methyltransferase activity"/>
    <property type="evidence" value="ECO:0007669"/>
    <property type="project" value="UniProtKB-EC"/>
</dbReference>
<dbReference type="Pfam" id="PF05175">
    <property type="entry name" value="MTS"/>
    <property type="match status" value="1"/>
</dbReference>
<dbReference type="InterPro" id="IPR050320">
    <property type="entry name" value="N5-glutamine_MTase"/>
</dbReference>
<feature type="domain" description="Release factor glutamine methyltransferase N-terminal" evidence="8">
    <location>
        <begin position="145"/>
        <end position="213"/>
    </location>
</feature>
<dbReference type="PROSITE" id="PS00092">
    <property type="entry name" value="N6_MTASE"/>
    <property type="match status" value="1"/>
</dbReference>
<dbReference type="InterPro" id="IPR002052">
    <property type="entry name" value="DNA_methylase_N6_adenine_CS"/>
</dbReference>
<dbReference type="InterPro" id="IPR007848">
    <property type="entry name" value="Small_mtfrase_dom"/>
</dbReference>
<dbReference type="CDD" id="cd02440">
    <property type="entry name" value="AdoMet_MTases"/>
    <property type="match status" value="1"/>
</dbReference>
<name>A0AAW0WGA5_CHEQU</name>
<dbReference type="GO" id="GO:0005739">
    <property type="term" value="C:mitochondrion"/>
    <property type="evidence" value="ECO:0007669"/>
    <property type="project" value="TreeGrafter"/>
</dbReference>
<evidence type="ECO:0000313" key="10">
    <source>
        <dbReference type="Proteomes" id="UP001445076"/>
    </source>
</evidence>
<keyword evidence="10" id="KW-1185">Reference proteome</keyword>
<protein>
    <recommendedName>
        <fullName evidence="1">peptide chain release factor N(5)-glutamine methyltransferase</fullName>
        <ecNumber evidence="1">2.1.1.297</ecNumber>
    </recommendedName>
</protein>
<evidence type="ECO:0000256" key="6">
    <source>
        <dbReference type="SAM" id="SignalP"/>
    </source>
</evidence>
<dbReference type="SUPFAM" id="SSF53335">
    <property type="entry name" value="S-adenosyl-L-methionine-dependent methyltransferases"/>
    <property type="match status" value="1"/>
</dbReference>
<keyword evidence="6" id="KW-0732">Signal</keyword>